<dbReference type="InParanoid" id="K3WLS6"/>
<dbReference type="VEuPathDB" id="FungiDB:PYU1_G005906"/>
<sequence>MAYRDLTERFAERRKNLKKRNLRFQLRHLKENPPYLALFQSKQQMKSRAMEKALLQEALECDKLELGDEMEKPEWVFFVDEANEAIRLLHVKLEYLQLIHTRRLMIRFDDAEEEQEQEINQLTAEITSLFQTADRNLKKITSPFIGGVPCTSATDRLVRINTQRSIASRLQEISYQFRKRQHEYLQRLQVQKFGCEIFDVDNLESPEQDEVSQKFDIDYEMTRFKVKSRDKEIEQIAKSVALLATVFKEVADMVIDQGTLIDRIDYNMEQVVCRMRSGLKELHRAERYQRNTRPERCILILVTLIFICFLILLAKHA</sequence>
<dbReference type="SMART" id="SM00397">
    <property type="entry name" value="t_SNARE"/>
    <property type="match status" value="1"/>
</dbReference>
<keyword evidence="4 11" id="KW-0812">Transmembrane</keyword>
<keyword evidence="3" id="KW-0813">Transport</keyword>
<dbReference type="GO" id="GO:0031201">
    <property type="term" value="C:SNARE complex"/>
    <property type="evidence" value="ECO:0007669"/>
    <property type="project" value="TreeGrafter"/>
</dbReference>
<evidence type="ECO:0000256" key="4">
    <source>
        <dbReference type="ARBA" id="ARBA00022692"/>
    </source>
</evidence>
<evidence type="ECO:0000313" key="14">
    <source>
        <dbReference type="Proteomes" id="UP000019132"/>
    </source>
</evidence>
<dbReference type="GO" id="GO:0006886">
    <property type="term" value="P:intracellular protein transport"/>
    <property type="evidence" value="ECO:0007669"/>
    <property type="project" value="TreeGrafter"/>
</dbReference>
<dbReference type="GO" id="GO:0000149">
    <property type="term" value="F:SNARE binding"/>
    <property type="evidence" value="ECO:0007669"/>
    <property type="project" value="TreeGrafter"/>
</dbReference>
<organism evidence="13 14">
    <name type="scientific">Globisporangium ultimum (strain ATCC 200006 / CBS 805.95 / DAOM BR144)</name>
    <name type="common">Pythium ultimum</name>
    <dbReference type="NCBI Taxonomy" id="431595"/>
    <lineage>
        <taxon>Eukaryota</taxon>
        <taxon>Sar</taxon>
        <taxon>Stramenopiles</taxon>
        <taxon>Oomycota</taxon>
        <taxon>Peronosporomycetes</taxon>
        <taxon>Pythiales</taxon>
        <taxon>Pythiaceae</taxon>
        <taxon>Globisporangium</taxon>
    </lineage>
</organism>
<protein>
    <recommendedName>
        <fullName evidence="12">t-SNARE coiled-coil homology domain-containing protein</fullName>
    </recommendedName>
</protein>
<evidence type="ECO:0000256" key="10">
    <source>
        <dbReference type="SAM" id="Coils"/>
    </source>
</evidence>
<keyword evidence="7" id="KW-0333">Golgi apparatus</keyword>
<evidence type="ECO:0000256" key="6">
    <source>
        <dbReference type="ARBA" id="ARBA00022989"/>
    </source>
</evidence>
<dbReference type="GO" id="GO:0005484">
    <property type="term" value="F:SNAP receptor activity"/>
    <property type="evidence" value="ECO:0007669"/>
    <property type="project" value="TreeGrafter"/>
</dbReference>
<keyword evidence="6 11" id="KW-1133">Transmembrane helix</keyword>
<reference evidence="14" key="1">
    <citation type="journal article" date="2010" name="Genome Biol.">
        <title>Genome sequence of the necrotrophic plant pathogen Pythium ultimum reveals original pathogenicity mechanisms and effector repertoire.</title>
        <authorList>
            <person name="Levesque C.A."/>
            <person name="Brouwer H."/>
            <person name="Cano L."/>
            <person name="Hamilton J.P."/>
            <person name="Holt C."/>
            <person name="Huitema E."/>
            <person name="Raffaele S."/>
            <person name="Robideau G.P."/>
            <person name="Thines M."/>
            <person name="Win J."/>
            <person name="Zerillo M.M."/>
            <person name="Beakes G.W."/>
            <person name="Boore J.L."/>
            <person name="Busam D."/>
            <person name="Dumas B."/>
            <person name="Ferriera S."/>
            <person name="Fuerstenberg S.I."/>
            <person name="Gachon C.M."/>
            <person name="Gaulin E."/>
            <person name="Govers F."/>
            <person name="Grenville-Briggs L."/>
            <person name="Horner N."/>
            <person name="Hostetler J."/>
            <person name="Jiang R.H."/>
            <person name="Johnson J."/>
            <person name="Krajaejun T."/>
            <person name="Lin H."/>
            <person name="Meijer H.J."/>
            <person name="Moore B."/>
            <person name="Morris P."/>
            <person name="Phuntmart V."/>
            <person name="Puiu D."/>
            <person name="Shetty J."/>
            <person name="Stajich J.E."/>
            <person name="Tripathy S."/>
            <person name="Wawra S."/>
            <person name="van West P."/>
            <person name="Whitty B.R."/>
            <person name="Coutinho P.M."/>
            <person name="Henrissat B."/>
            <person name="Martin F."/>
            <person name="Thomas P.D."/>
            <person name="Tyler B.M."/>
            <person name="De Vries R.P."/>
            <person name="Kamoun S."/>
            <person name="Yandell M."/>
            <person name="Tisserat N."/>
            <person name="Buell C.R."/>
        </authorList>
    </citation>
    <scope>NUCLEOTIDE SEQUENCE</scope>
    <source>
        <strain evidence="14">DAOM:BR144</strain>
    </source>
</reference>
<dbReference type="Pfam" id="PF05739">
    <property type="entry name" value="SNARE"/>
    <property type="match status" value="1"/>
</dbReference>
<dbReference type="GO" id="GO:0006906">
    <property type="term" value="P:vesicle fusion"/>
    <property type="evidence" value="ECO:0007669"/>
    <property type="project" value="TreeGrafter"/>
</dbReference>
<keyword evidence="14" id="KW-1185">Reference proteome</keyword>
<evidence type="ECO:0000256" key="8">
    <source>
        <dbReference type="ARBA" id="ARBA00023054"/>
    </source>
</evidence>
<dbReference type="STRING" id="431595.K3WLS6"/>
<dbReference type="Gene3D" id="1.20.58.70">
    <property type="match status" value="1"/>
</dbReference>
<keyword evidence="8 10" id="KW-0175">Coiled coil</keyword>
<dbReference type="GO" id="GO:0048278">
    <property type="term" value="P:vesicle docking"/>
    <property type="evidence" value="ECO:0007669"/>
    <property type="project" value="TreeGrafter"/>
</dbReference>
<dbReference type="SUPFAM" id="SSF47661">
    <property type="entry name" value="t-snare proteins"/>
    <property type="match status" value="1"/>
</dbReference>
<evidence type="ECO:0000256" key="11">
    <source>
        <dbReference type="SAM" id="Phobius"/>
    </source>
</evidence>
<proteinExistence type="inferred from homology"/>
<dbReference type="PANTHER" id="PTHR19957:SF83">
    <property type="entry name" value="SYNTAXIN-16"/>
    <property type="match status" value="1"/>
</dbReference>
<evidence type="ECO:0000256" key="3">
    <source>
        <dbReference type="ARBA" id="ARBA00022448"/>
    </source>
</evidence>
<reference evidence="13" key="3">
    <citation type="submission" date="2015-02" db="UniProtKB">
        <authorList>
            <consortium name="EnsemblProtists"/>
        </authorList>
    </citation>
    <scope>IDENTIFICATION</scope>
    <source>
        <strain evidence="13">DAOM BR144</strain>
    </source>
</reference>
<evidence type="ECO:0000256" key="7">
    <source>
        <dbReference type="ARBA" id="ARBA00023034"/>
    </source>
</evidence>
<dbReference type="FunCoup" id="K3WLS6">
    <property type="interactions" value="272"/>
</dbReference>
<feature type="transmembrane region" description="Helical" evidence="11">
    <location>
        <begin position="297"/>
        <end position="314"/>
    </location>
</feature>
<accession>K3WLS6</accession>
<evidence type="ECO:0000256" key="9">
    <source>
        <dbReference type="ARBA" id="ARBA00023136"/>
    </source>
</evidence>
<dbReference type="Proteomes" id="UP000019132">
    <property type="component" value="Unassembled WGS sequence"/>
</dbReference>
<dbReference type="GO" id="GO:0000139">
    <property type="term" value="C:Golgi membrane"/>
    <property type="evidence" value="ECO:0007669"/>
    <property type="project" value="UniProtKB-SubCell"/>
</dbReference>
<evidence type="ECO:0000256" key="1">
    <source>
        <dbReference type="ARBA" id="ARBA00004409"/>
    </source>
</evidence>
<reference evidence="14" key="2">
    <citation type="submission" date="2010-04" db="EMBL/GenBank/DDBJ databases">
        <authorList>
            <person name="Buell R."/>
            <person name="Hamilton J."/>
            <person name="Hostetler J."/>
        </authorList>
    </citation>
    <scope>NUCLEOTIDE SEQUENCE [LARGE SCALE GENOMIC DNA]</scope>
    <source>
        <strain evidence="14">DAOM:BR144</strain>
    </source>
</reference>
<dbReference type="OMA" id="KAHRFDI"/>
<comment type="subcellular location">
    <subcellularLocation>
        <location evidence="1">Golgi apparatus membrane</location>
        <topology evidence="1">Single-pass type IV membrane protein</topology>
    </subcellularLocation>
</comment>
<dbReference type="InterPro" id="IPR000727">
    <property type="entry name" value="T_SNARE_dom"/>
</dbReference>
<feature type="domain" description="T-SNARE coiled-coil homology" evidence="12">
    <location>
        <begin position="223"/>
        <end position="285"/>
    </location>
</feature>
<evidence type="ECO:0000313" key="13">
    <source>
        <dbReference type="EnsemblProtists" id="PYU1_T005918"/>
    </source>
</evidence>
<evidence type="ECO:0000256" key="5">
    <source>
        <dbReference type="ARBA" id="ARBA00022927"/>
    </source>
</evidence>
<dbReference type="PANTHER" id="PTHR19957">
    <property type="entry name" value="SYNTAXIN"/>
    <property type="match status" value="1"/>
</dbReference>
<keyword evidence="5" id="KW-0653">Protein transport</keyword>
<comment type="similarity">
    <text evidence="2">Belongs to the syntaxin family.</text>
</comment>
<dbReference type="CDD" id="cd15845">
    <property type="entry name" value="SNARE_syntaxin16"/>
    <property type="match status" value="1"/>
</dbReference>
<dbReference type="AlphaFoldDB" id="K3WLS6"/>
<dbReference type="eggNOG" id="KOG0809">
    <property type="taxonomic scope" value="Eukaryota"/>
</dbReference>
<dbReference type="Gene3D" id="1.20.5.110">
    <property type="match status" value="1"/>
</dbReference>
<dbReference type="PROSITE" id="PS50192">
    <property type="entry name" value="T_SNARE"/>
    <property type="match status" value="1"/>
</dbReference>
<dbReference type="EMBL" id="GL376573">
    <property type="status" value="NOT_ANNOTATED_CDS"/>
    <property type="molecule type" value="Genomic_DNA"/>
</dbReference>
<dbReference type="EnsemblProtists" id="PYU1_T005918">
    <property type="protein sequence ID" value="PYU1_T005918"/>
    <property type="gene ID" value="PYU1_G005906"/>
</dbReference>
<evidence type="ECO:0000256" key="2">
    <source>
        <dbReference type="ARBA" id="ARBA00009063"/>
    </source>
</evidence>
<feature type="coiled-coil region" evidence="10">
    <location>
        <begin position="105"/>
        <end position="132"/>
    </location>
</feature>
<name>K3WLS6_GLOUD</name>
<dbReference type="InterPro" id="IPR045242">
    <property type="entry name" value="Syntaxin"/>
</dbReference>
<dbReference type="HOGENOM" id="CLU_038177_1_1_1"/>
<evidence type="ECO:0000259" key="12">
    <source>
        <dbReference type="PROSITE" id="PS50192"/>
    </source>
</evidence>
<keyword evidence="9 11" id="KW-0472">Membrane</keyword>
<dbReference type="InterPro" id="IPR010989">
    <property type="entry name" value="SNARE"/>
</dbReference>